<reference evidence="2" key="1">
    <citation type="submission" date="2007-07" db="EMBL/GenBank/DDBJ databases">
        <title>PCAP assembly of the Caenorhabditis remanei genome.</title>
        <authorList>
            <consortium name="The Caenorhabditis remanei Sequencing Consortium"/>
            <person name="Wilson R.K."/>
        </authorList>
    </citation>
    <scope>NUCLEOTIDE SEQUENCE [LARGE SCALE GENOMIC DNA]</scope>
    <source>
        <strain evidence="2">PB4641</strain>
    </source>
</reference>
<dbReference type="Proteomes" id="UP000008281">
    <property type="component" value="Unassembled WGS sequence"/>
</dbReference>
<dbReference type="EMBL" id="DS268413">
    <property type="protein sequence ID" value="EFP07573.1"/>
    <property type="molecule type" value="Genomic_DNA"/>
</dbReference>
<dbReference type="InParanoid" id="E3LR42"/>
<keyword evidence="3" id="KW-1185">Reference proteome</keyword>
<dbReference type="AlphaFoldDB" id="E3LR42"/>
<proteinExistence type="predicted"/>
<evidence type="ECO:0000313" key="2">
    <source>
        <dbReference type="EMBL" id="EFP07573.1"/>
    </source>
</evidence>
<gene>
    <name evidence="2" type="ORF">CRE_26537</name>
</gene>
<feature type="compositionally biased region" description="Acidic residues" evidence="1">
    <location>
        <begin position="27"/>
        <end position="36"/>
    </location>
</feature>
<evidence type="ECO:0000256" key="1">
    <source>
        <dbReference type="SAM" id="MobiDB-lite"/>
    </source>
</evidence>
<protein>
    <submittedName>
        <fullName evidence="2">Uncharacterized protein</fullName>
    </submittedName>
</protein>
<accession>E3LR42</accession>
<organism evidence="3">
    <name type="scientific">Caenorhabditis remanei</name>
    <name type="common">Caenorhabditis vulgaris</name>
    <dbReference type="NCBI Taxonomy" id="31234"/>
    <lineage>
        <taxon>Eukaryota</taxon>
        <taxon>Metazoa</taxon>
        <taxon>Ecdysozoa</taxon>
        <taxon>Nematoda</taxon>
        <taxon>Chromadorea</taxon>
        <taxon>Rhabditida</taxon>
        <taxon>Rhabditina</taxon>
        <taxon>Rhabditomorpha</taxon>
        <taxon>Rhabditoidea</taxon>
        <taxon>Rhabditidae</taxon>
        <taxon>Peloderinae</taxon>
        <taxon>Caenorhabditis</taxon>
    </lineage>
</organism>
<dbReference type="HOGENOM" id="CLU_2869730_0_0_1"/>
<sequence length="64" mass="7712">MVRWNRSRRHDRRGVGGYFVEDSSRENEEDSDDEYDESILKLLPDGEDEDNHRDSMIRYDSTFL</sequence>
<feature type="compositionally biased region" description="Basic residues" evidence="1">
    <location>
        <begin position="1"/>
        <end position="12"/>
    </location>
</feature>
<feature type="region of interest" description="Disordered" evidence="1">
    <location>
        <begin position="1"/>
        <end position="36"/>
    </location>
</feature>
<evidence type="ECO:0000313" key="3">
    <source>
        <dbReference type="Proteomes" id="UP000008281"/>
    </source>
</evidence>
<name>E3LR42_CAERE</name>